<reference evidence="2" key="1">
    <citation type="submission" date="2022-03" db="EMBL/GenBank/DDBJ databases">
        <title>A functionally conserved STORR gene fusion in Papaver species that diverged 16.8 million years ago.</title>
        <authorList>
            <person name="Catania T."/>
        </authorList>
    </citation>
    <scope>NUCLEOTIDE SEQUENCE</scope>
    <source>
        <strain evidence="2">S-191538</strain>
    </source>
</reference>
<dbReference type="Proteomes" id="UP001177140">
    <property type="component" value="Unassembled WGS sequence"/>
</dbReference>
<dbReference type="AlphaFoldDB" id="A0AA41V1E6"/>
<evidence type="ECO:0000256" key="1">
    <source>
        <dbReference type="SAM" id="MobiDB-lite"/>
    </source>
</evidence>
<evidence type="ECO:0000313" key="3">
    <source>
        <dbReference type="Proteomes" id="UP001177140"/>
    </source>
</evidence>
<feature type="compositionally biased region" description="Low complexity" evidence="1">
    <location>
        <begin position="50"/>
        <end position="62"/>
    </location>
</feature>
<sequence length="93" mass="9801">MGSQLSSLGKTLDIGFRIASRINSHFPHTSRLYYHPPNPPNLKRQKDALSAATGGTNNSSSSNIGCGCGNNKAFGVCGADNNTECIIHILING</sequence>
<feature type="region of interest" description="Disordered" evidence="1">
    <location>
        <begin position="30"/>
        <end position="62"/>
    </location>
</feature>
<keyword evidence="3" id="KW-1185">Reference proteome</keyword>
<accession>A0AA41V1E6</accession>
<dbReference type="PANTHER" id="PTHR33983:SF1">
    <property type="entry name" value="OS07G0185900 PROTEIN"/>
    <property type="match status" value="1"/>
</dbReference>
<proteinExistence type="predicted"/>
<comment type="caution">
    <text evidence="2">The sequence shown here is derived from an EMBL/GenBank/DDBJ whole genome shotgun (WGS) entry which is preliminary data.</text>
</comment>
<gene>
    <name evidence="2" type="ORF">MKW94_002537</name>
</gene>
<organism evidence="2 3">
    <name type="scientific">Papaver nudicaule</name>
    <name type="common">Iceland poppy</name>
    <dbReference type="NCBI Taxonomy" id="74823"/>
    <lineage>
        <taxon>Eukaryota</taxon>
        <taxon>Viridiplantae</taxon>
        <taxon>Streptophyta</taxon>
        <taxon>Embryophyta</taxon>
        <taxon>Tracheophyta</taxon>
        <taxon>Spermatophyta</taxon>
        <taxon>Magnoliopsida</taxon>
        <taxon>Ranunculales</taxon>
        <taxon>Papaveraceae</taxon>
        <taxon>Papaveroideae</taxon>
        <taxon>Papaver</taxon>
    </lineage>
</organism>
<name>A0AA41V1E6_PAPNU</name>
<dbReference type="EMBL" id="JAJJMA010105146">
    <property type="protein sequence ID" value="MCL7030770.1"/>
    <property type="molecule type" value="Genomic_DNA"/>
</dbReference>
<evidence type="ECO:0000313" key="2">
    <source>
        <dbReference type="EMBL" id="MCL7030770.1"/>
    </source>
</evidence>
<dbReference type="PANTHER" id="PTHR33983">
    <property type="entry name" value="OS07G0185900 PROTEIN"/>
    <property type="match status" value="1"/>
</dbReference>
<protein>
    <submittedName>
        <fullName evidence="2">Uncharacterized protein</fullName>
    </submittedName>
</protein>